<evidence type="ECO:0000313" key="3">
    <source>
        <dbReference type="Proteomes" id="UP000054485"/>
    </source>
</evidence>
<reference evidence="2 3" key="1">
    <citation type="submission" date="2014-04" db="EMBL/GenBank/DDBJ databases">
        <authorList>
            <consortium name="DOE Joint Genome Institute"/>
            <person name="Kuo A."/>
            <person name="Ruytinx J."/>
            <person name="Rineau F."/>
            <person name="Colpaert J."/>
            <person name="Kohler A."/>
            <person name="Nagy L.G."/>
            <person name="Floudas D."/>
            <person name="Copeland A."/>
            <person name="Barry K.W."/>
            <person name="Cichocki N."/>
            <person name="Veneault-Fourrey C."/>
            <person name="LaButti K."/>
            <person name="Lindquist E.A."/>
            <person name="Lipzen A."/>
            <person name="Lundell T."/>
            <person name="Morin E."/>
            <person name="Murat C."/>
            <person name="Sun H."/>
            <person name="Tunlid A."/>
            <person name="Henrissat B."/>
            <person name="Grigoriev I.V."/>
            <person name="Hibbett D.S."/>
            <person name="Martin F."/>
            <person name="Nordberg H.P."/>
            <person name="Cantor M.N."/>
            <person name="Hua S.X."/>
        </authorList>
    </citation>
    <scope>NUCLEOTIDE SEQUENCE [LARGE SCALE GENOMIC DNA]</scope>
    <source>
        <strain evidence="2 3">UH-Slu-Lm8-n1</strain>
    </source>
</reference>
<dbReference type="AlphaFoldDB" id="A0A0D0ADK0"/>
<dbReference type="EMBL" id="KN836297">
    <property type="protein sequence ID" value="KIK32307.1"/>
    <property type="molecule type" value="Genomic_DNA"/>
</dbReference>
<proteinExistence type="predicted"/>
<feature type="compositionally biased region" description="Pro residues" evidence="1">
    <location>
        <begin position="272"/>
        <end position="282"/>
    </location>
</feature>
<dbReference type="InParanoid" id="A0A0D0ADK0"/>
<name>A0A0D0ADK0_9AGAM</name>
<evidence type="ECO:0000313" key="2">
    <source>
        <dbReference type="EMBL" id="KIK32307.1"/>
    </source>
</evidence>
<dbReference type="Proteomes" id="UP000054485">
    <property type="component" value="Unassembled WGS sequence"/>
</dbReference>
<evidence type="ECO:0000256" key="1">
    <source>
        <dbReference type="SAM" id="MobiDB-lite"/>
    </source>
</evidence>
<reference evidence="3" key="2">
    <citation type="submission" date="2015-01" db="EMBL/GenBank/DDBJ databases">
        <title>Evolutionary Origins and Diversification of the Mycorrhizal Mutualists.</title>
        <authorList>
            <consortium name="DOE Joint Genome Institute"/>
            <consortium name="Mycorrhizal Genomics Consortium"/>
            <person name="Kohler A."/>
            <person name="Kuo A."/>
            <person name="Nagy L.G."/>
            <person name="Floudas D."/>
            <person name="Copeland A."/>
            <person name="Barry K.W."/>
            <person name="Cichocki N."/>
            <person name="Veneault-Fourrey C."/>
            <person name="LaButti K."/>
            <person name="Lindquist E.A."/>
            <person name="Lipzen A."/>
            <person name="Lundell T."/>
            <person name="Morin E."/>
            <person name="Murat C."/>
            <person name="Riley R."/>
            <person name="Ohm R."/>
            <person name="Sun H."/>
            <person name="Tunlid A."/>
            <person name="Henrissat B."/>
            <person name="Grigoriev I.V."/>
            <person name="Hibbett D.S."/>
            <person name="Martin F."/>
        </authorList>
    </citation>
    <scope>NUCLEOTIDE SEQUENCE [LARGE SCALE GENOMIC DNA]</scope>
    <source>
        <strain evidence="3">UH-Slu-Lm8-n1</strain>
    </source>
</reference>
<organism evidence="2 3">
    <name type="scientific">Suillus luteus UH-Slu-Lm8-n1</name>
    <dbReference type="NCBI Taxonomy" id="930992"/>
    <lineage>
        <taxon>Eukaryota</taxon>
        <taxon>Fungi</taxon>
        <taxon>Dikarya</taxon>
        <taxon>Basidiomycota</taxon>
        <taxon>Agaricomycotina</taxon>
        <taxon>Agaricomycetes</taxon>
        <taxon>Agaricomycetidae</taxon>
        <taxon>Boletales</taxon>
        <taxon>Suillineae</taxon>
        <taxon>Suillaceae</taxon>
        <taxon>Suillus</taxon>
    </lineage>
</organism>
<sequence length="790" mass="88783">MNILTIAEPRRTMMMVSDDEDDNFSITPNSKRSRAGGKRRAADASAHQELSHITTTSTPESRKPAKFYHPYHNQRSVISGERHHDRAEHILRRHSRNQYLDGMSIEDQDALIKHIQCMSTHSFHCAVHYKEAVRESLRMEYLYKGWLLETSRRLNIFNASLHRESETKFGKADQELTWLMQTLIDRGPGGPSRPVTHQDHDDVQYLAAAREGSRKALDYADAEIAILKQFPVEEGDRDNKSEAIRVAVPDGDLDWEGMLGHRGNPSQESDVPPAPVAPPSTIEPPSIMMAPTQLNTLQPVPSLSDHDDDRGDVTHQPPSVMAPSHHPPPISQMYTPSTLRNDDQGDHTVPLNLPIPCASAPMWAPPPPPPTWSNSNSYQGNWPSTFPFHLHPSAMVQMRAPPPTHNDHNSSLPLPHVIVPSQHYRPVPPAAPADVQPLTMLTPPPRSDIGETSLKRKVDWQFIECSGQRQKGFRAPRTAPSATRSGPLPSHGGSVQPPLLVSKTHTQIDLASEEGTTRRPSVVDLPLLEYQHALPIHEEFVLVAEERLLSDAVNKCTMMMPLEREDWIQVALADAVQECLERVHIQALRSNSAKSVKDELKDFSRRWAAKNAGSLDTQLSAPFDLIMETADEVASIVIDRGYDLRPSLWSNISEVKSRQSKIGALIDDAMWPLKFIYKKDETTGQWMAFEHDAILDVVLGIVRKLKYLLNVTDLDNLYCTAVAAVYCVLLRLSSGKLNRTILFTSEAFRFMYDISMKHITDVIEKDGVLGKRWLDVKNYTFKRLFDVASL</sequence>
<feature type="compositionally biased region" description="Polar residues" evidence="1">
    <location>
        <begin position="292"/>
        <end position="301"/>
    </location>
</feature>
<protein>
    <submittedName>
        <fullName evidence="2">Uncharacterized protein</fullName>
    </submittedName>
</protein>
<accession>A0A0D0ADK0</accession>
<dbReference type="OrthoDB" id="2687914at2759"/>
<dbReference type="HOGENOM" id="CLU_355321_0_0_1"/>
<feature type="compositionally biased region" description="Basic and acidic residues" evidence="1">
    <location>
        <begin position="304"/>
        <end position="313"/>
    </location>
</feature>
<feature type="region of interest" description="Disordered" evidence="1">
    <location>
        <begin position="17"/>
        <end position="66"/>
    </location>
</feature>
<feature type="region of interest" description="Disordered" evidence="1">
    <location>
        <begin position="255"/>
        <end position="353"/>
    </location>
</feature>
<gene>
    <name evidence="2" type="ORF">CY34DRAFT_111017</name>
</gene>
<keyword evidence="3" id="KW-1185">Reference proteome</keyword>
<feature type="region of interest" description="Disordered" evidence="1">
    <location>
        <begin position="469"/>
        <end position="499"/>
    </location>
</feature>